<dbReference type="PANTHER" id="PTHR18964">
    <property type="entry name" value="ROK (REPRESSOR, ORF, KINASE) FAMILY"/>
    <property type="match status" value="1"/>
</dbReference>
<keyword evidence="2" id="KW-1185">Reference proteome</keyword>
<dbReference type="RefSeq" id="WP_012860425.1">
    <property type="nucleotide sequence ID" value="NC_013517.1"/>
</dbReference>
<dbReference type="Gene3D" id="3.30.420.40">
    <property type="match status" value="2"/>
</dbReference>
<proteinExistence type="predicted"/>
<dbReference type="STRING" id="526218.Sterm_0961"/>
<protein>
    <submittedName>
        <fullName evidence="1">ROK family protein</fullName>
    </submittedName>
</protein>
<dbReference type="Pfam" id="PF00480">
    <property type="entry name" value="ROK"/>
    <property type="match status" value="1"/>
</dbReference>
<dbReference type="PANTHER" id="PTHR18964:SF170">
    <property type="entry name" value="SUGAR KINASE"/>
    <property type="match status" value="1"/>
</dbReference>
<sequence>MYYICLDIGGTSVKTAITDKNGNIYEQSSINIPKTLYEFTKSIFEYIKNAKVRYSIMGIAVSAPGSVDCKTGIIGGVSAIPYIHGPNWKKNLNTEFSLPVSIENDANCAAFSEVYFGKYNFIKDMAFLVCGSGVGGAIVKDGRIHHGKHLHGGEFGFMFLDISYSEKDRFRNLSELGSTQALVRKVKKIYPDKDMNGKMIFEAAENGDKNCLKAIDEFYSALAAGIINVQYIYDPEMIFIGGAISCNNTFINGLNKKTNEILDNLENFYKIRPVIKPATYRKDANILGALAHHLQEYS</sequence>
<dbReference type="Proteomes" id="UP000000845">
    <property type="component" value="Chromosome"/>
</dbReference>
<organism evidence="1 2">
    <name type="scientific">Sebaldella termitidis (strain ATCC 33386 / NCTC 11300)</name>
    <dbReference type="NCBI Taxonomy" id="526218"/>
    <lineage>
        <taxon>Bacteria</taxon>
        <taxon>Fusobacteriati</taxon>
        <taxon>Fusobacteriota</taxon>
        <taxon>Fusobacteriia</taxon>
        <taxon>Fusobacteriales</taxon>
        <taxon>Leptotrichiaceae</taxon>
        <taxon>Sebaldella</taxon>
    </lineage>
</organism>
<dbReference type="EMBL" id="CP001739">
    <property type="protein sequence ID" value="ACZ07829.1"/>
    <property type="molecule type" value="Genomic_DNA"/>
</dbReference>
<dbReference type="KEGG" id="str:Sterm_0961"/>
<dbReference type="eggNOG" id="COG1940">
    <property type="taxonomic scope" value="Bacteria"/>
</dbReference>
<reference evidence="1 2" key="2">
    <citation type="journal article" date="2010" name="Stand. Genomic Sci.">
        <title>Complete genome sequence of Sebaldella termitidis type strain (NCTC 11300).</title>
        <authorList>
            <person name="Harmon-Smith M."/>
            <person name="Celia L."/>
            <person name="Chertkov O."/>
            <person name="Lapidus A."/>
            <person name="Copeland A."/>
            <person name="Glavina Del Rio T."/>
            <person name="Nolan M."/>
            <person name="Lucas S."/>
            <person name="Tice H."/>
            <person name="Cheng J.F."/>
            <person name="Han C."/>
            <person name="Detter J.C."/>
            <person name="Bruce D."/>
            <person name="Goodwin L."/>
            <person name="Pitluck S."/>
            <person name="Pati A."/>
            <person name="Liolios K."/>
            <person name="Ivanova N."/>
            <person name="Mavromatis K."/>
            <person name="Mikhailova N."/>
            <person name="Chen A."/>
            <person name="Palaniappan K."/>
            <person name="Land M."/>
            <person name="Hauser L."/>
            <person name="Chang Y.J."/>
            <person name="Jeffries C.D."/>
            <person name="Brettin T."/>
            <person name="Goker M."/>
            <person name="Beck B."/>
            <person name="Bristow J."/>
            <person name="Eisen J.A."/>
            <person name="Markowitz V."/>
            <person name="Hugenholtz P."/>
            <person name="Kyrpides N.C."/>
            <person name="Klenk H.P."/>
            <person name="Chen F."/>
        </authorList>
    </citation>
    <scope>NUCLEOTIDE SEQUENCE [LARGE SCALE GENOMIC DNA]</scope>
    <source>
        <strain evidence="2">ATCC 33386 / NCTC 11300</strain>
    </source>
</reference>
<name>D1AFE4_SEBTE</name>
<dbReference type="CDD" id="cd24152">
    <property type="entry name" value="ASKHA_NBD_ROK-like"/>
    <property type="match status" value="1"/>
</dbReference>
<evidence type="ECO:0000313" key="1">
    <source>
        <dbReference type="EMBL" id="ACZ07829.1"/>
    </source>
</evidence>
<dbReference type="InterPro" id="IPR043129">
    <property type="entry name" value="ATPase_NBD"/>
</dbReference>
<dbReference type="AlphaFoldDB" id="D1AFE4"/>
<dbReference type="InterPro" id="IPR000600">
    <property type="entry name" value="ROK"/>
</dbReference>
<reference evidence="2" key="1">
    <citation type="submission" date="2009-09" db="EMBL/GenBank/DDBJ databases">
        <title>The complete chromosome of Sebaldella termitidis ATCC 33386.</title>
        <authorList>
            <consortium name="US DOE Joint Genome Institute (JGI-PGF)"/>
            <person name="Lucas S."/>
            <person name="Copeland A."/>
            <person name="Lapidus A."/>
            <person name="Glavina del Rio T."/>
            <person name="Dalin E."/>
            <person name="Tice H."/>
            <person name="Bruce D."/>
            <person name="Goodwin L."/>
            <person name="Pitluck S."/>
            <person name="Kyrpides N."/>
            <person name="Mavromatis K."/>
            <person name="Ivanova N."/>
            <person name="Mikhailova N."/>
            <person name="Sims D."/>
            <person name="Meincke L."/>
            <person name="Brettin T."/>
            <person name="Detter J.C."/>
            <person name="Han C."/>
            <person name="Larimer F."/>
            <person name="Land M."/>
            <person name="Hauser L."/>
            <person name="Markowitz V."/>
            <person name="Cheng J.F."/>
            <person name="Hugenholtz P."/>
            <person name="Woyke T."/>
            <person name="Wu D."/>
            <person name="Eisen J.A."/>
        </authorList>
    </citation>
    <scope>NUCLEOTIDE SEQUENCE [LARGE SCALE GENOMIC DNA]</scope>
    <source>
        <strain evidence="2">ATCC 33386 / NCTC 11300</strain>
    </source>
</reference>
<evidence type="ECO:0000313" key="2">
    <source>
        <dbReference type="Proteomes" id="UP000000845"/>
    </source>
</evidence>
<gene>
    <name evidence="1" type="ordered locus">Sterm_0961</name>
</gene>
<accession>D1AFE4</accession>
<dbReference type="HOGENOM" id="CLU_036604_0_2_0"/>
<dbReference type="SUPFAM" id="SSF53067">
    <property type="entry name" value="Actin-like ATPase domain"/>
    <property type="match status" value="1"/>
</dbReference>